<comment type="caution">
    <text evidence="7">The sequence shown here is derived from an EMBL/GenBank/DDBJ whole genome shotgun (WGS) entry which is preliminary data.</text>
</comment>
<dbReference type="PANTHER" id="PTHR38015">
    <property type="entry name" value="BLR6086 PROTEIN"/>
    <property type="match status" value="1"/>
</dbReference>
<evidence type="ECO:0000256" key="4">
    <source>
        <dbReference type="ARBA" id="ARBA00048640"/>
    </source>
</evidence>
<keyword evidence="3" id="KW-0560">Oxidoreductase</keyword>
<dbReference type="InterPro" id="IPR011128">
    <property type="entry name" value="G3P_DH_NAD-dep_N"/>
</dbReference>
<evidence type="ECO:0000313" key="8">
    <source>
        <dbReference type="Proteomes" id="UP000216682"/>
    </source>
</evidence>
<dbReference type="GO" id="GO:0051287">
    <property type="term" value="F:NAD binding"/>
    <property type="evidence" value="ECO:0007669"/>
    <property type="project" value="InterPro"/>
</dbReference>
<evidence type="ECO:0000256" key="2">
    <source>
        <dbReference type="ARBA" id="ARBA00018193"/>
    </source>
</evidence>
<dbReference type="GO" id="GO:0004616">
    <property type="term" value="F:phosphogluconate dehydrogenase (decarboxylating) activity"/>
    <property type="evidence" value="ECO:0007669"/>
    <property type="project" value="UniProtKB-EC"/>
</dbReference>
<dbReference type="GO" id="GO:0046168">
    <property type="term" value="P:glycerol-3-phosphate catabolic process"/>
    <property type="evidence" value="ECO:0007669"/>
    <property type="project" value="InterPro"/>
</dbReference>
<dbReference type="Pfam" id="PF01210">
    <property type="entry name" value="NAD_Gly3P_dh_N"/>
    <property type="match status" value="1"/>
</dbReference>
<dbReference type="InterPro" id="IPR036291">
    <property type="entry name" value="NAD(P)-bd_dom_sf"/>
</dbReference>
<dbReference type="EC" id="1.1.1.44" evidence="1"/>
<proteinExistence type="predicted"/>
<dbReference type="Pfam" id="PF02317">
    <property type="entry name" value="Octopine_DH"/>
    <property type="match status" value="1"/>
</dbReference>
<dbReference type="RefSeq" id="WP_094907222.1">
    <property type="nucleotide sequence ID" value="NZ_CANLZD010000005.1"/>
</dbReference>
<protein>
    <recommendedName>
        <fullName evidence="2">6-phosphogluconate dehydrogenase, decarboxylating</fullName>
        <ecNumber evidence="1">1.1.1.44</ecNumber>
    </recommendedName>
</protein>
<dbReference type="SUPFAM" id="SSF48179">
    <property type="entry name" value="6-phosphogluconate dehydrogenase C-terminal domain-like"/>
    <property type="match status" value="1"/>
</dbReference>
<evidence type="ECO:0000313" key="7">
    <source>
        <dbReference type="EMBL" id="OZT76306.1"/>
    </source>
</evidence>
<dbReference type="InterPro" id="IPR008927">
    <property type="entry name" value="6-PGluconate_DH-like_C_sf"/>
</dbReference>
<feature type="domain" description="Opine dehydrogenase" evidence="6">
    <location>
        <begin position="184"/>
        <end position="327"/>
    </location>
</feature>
<dbReference type="AlphaFoldDB" id="A0A265E4D5"/>
<dbReference type="InterPro" id="IPR051729">
    <property type="entry name" value="Opine/Lysopine_DH"/>
</dbReference>
<sequence length="365" mass="40579">MGLKISIFGAGHGGITAAADMTEKGHTVTLYQSPQSGRDLSKIEETGEINFNGSPVKIHKFTREVAEAVHDQDVLMLAIPSTAIEPVAENIAPHLEDGQYILINSASAMCSIRFKRVLHNMKADVDVKVGETMSLTYASRYFPEKNEAQLIAYNKHNLFAAYPSRHTEEMLEVFNRMYDHLKPAENILETTLNNGNPESHPGPSILNAGRIDFAGDEFYLYKEGITEHTVNVIHRIDEERQAICKALGFEALSKSERSVRSGYFEEGKSLLEQYNSSKVLKDIVGPTDLENRYVTEDVSNGLVLWASIGDMVDVETPVMDAVITLTGVLLGRDYFKQGVTLGKLGIESTNAEQLNHLMKYNHTRD</sequence>
<organism evidence="7 8">
    <name type="scientific">Salinicoccus roseus</name>
    <dbReference type="NCBI Taxonomy" id="45670"/>
    <lineage>
        <taxon>Bacteria</taxon>
        <taxon>Bacillati</taxon>
        <taxon>Bacillota</taxon>
        <taxon>Bacilli</taxon>
        <taxon>Bacillales</taxon>
        <taxon>Staphylococcaceae</taxon>
        <taxon>Salinicoccus</taxon>
    </lineage>
</organism>
<dbReference type="Gene3D" id="1.10.1040.10">
    <property type="entry name" value="N-(1-d-carboxylethyl)-l-norvaline Dehydrogenase, domain 2"/>
    <property type="match status" value="1"/>
</dbReference>
<evidence type="ECO:0000259" key="6">
    <source>
        <dbReference type="Pfam" id="PF02317"/>
    </source>
</evidence>
<dbReference type="PANTHER" id="PTHR38015:SF1">
    <property type="entry name" value="OPINE DEHYDROGENASE DOMAIN-CONTAINING PROTEIN"/>
    <property type="match status" value="1"/>
</dbReference>
<comment type="catalytic activity">
    <reaction evidence="4">
        <text>6-phospho-D-gluconate + NADP(+) = D-ribulose 5-phosphate + CO2 + NADPH</text>
        <dbReference type="Rhea" id="RHEA:10116"/>
        <dbReference type="ChEBI" id="CHEBI:16526"/>
        <dbReference type="ChEBI" id="CHEBI:57783"/>
        <dbReference type="ChEBI" id="CHEBI:58121"/>
        <dbReference type="ChEBI" id="CHEBI:58349"/>
        <dbReference type="ChEBI" id="CHEBI:58759"/>
        <dbReference type="EC" id="1.1.1.44"/>
    </reaction>
</comment>
<dbReference type="InterPro" id="IPR013328">
    <property type="entry name" value="6PGD_dom2"/>
</dbReference>
<evidence type="ECO:0000259" key="5">
    <source>
        <dbReference type="Pfam" id="PF01210"/>
    </source>
</evidence>
<dbReference type="Proteomes" id="UP000216682">
    <property type="component" value="Unassembled WGS sequence"/>
</dbReference>
<evidence type="ECO:0000256" key="1">
    <source>
        <dbReference type="ARBA" id="ARBA00013011"/>
    </source>
</evidence>
<dbReference type="SUPFAM" id="SSF51735">
    <property type="entry name" value="NAD(P)-binding Rossmann-fold domains"/>
    <property type="match status" value="1"/>
</dbReference>
<dbReference type="InterPro" id="IPR003421">
    <property type="entry name" value="Opine_DH"/>
</dbReference>
<dbReference type="Gene3D" id="3.40.50.720">
    <property type="entry name" value="NAD(P)-binding Rossmann-like Domain"/>
    <property type="match status" value="1"/>
</dbReference>
<gene>
    <name evidence="7" type="ORF">CFN03_11815</name>
</gene>
<evidence type="ECO:0000256" key="3">
    <source>
        <dbReference type="ARBA" id="ARBA00023002"/>
    </source>
</evidence>
<feature type="domain" description="Glycerol-3-phosphate dehydrogenase NAD-dependent N-terminal" evidence="5">
    <location>
        <begin position="4"/>
        <end position="102"/>
    </location>
</feature>
<accession>A0A265E4D5</accession>
<dbReference type="EMBL" id="NPEZ01000007">
    <property type="protein sequence ID" value="OZT76306.1"/>
    <property type="molecule type" value="Genomic_DNA"/>
</dbReference>
<reference evidence="7 8" key="1">
    <citation type="submission" date="2017-07" db="EMBL/GenBank/DDBJ databases">
        <title>Shotgun whole genome sequences of three halophilic bacterial isolates.</title>
        <authorList>
            <person name="Pozzo T."/>
            <person name="Higdon S.M."/>
            <person name="Quillaguaman J."/>
        </authorList>
    </citation>
    <scope>NUCLEOTIDE SEQUENCE [LARGE SCALE GENOMIC DNA]</scope>
    <source>
        <strain evidence="7 8">BU-1</strain>
    </source>
</reference>
<name>A0A265E4D5_9STAP</name>